<evidence type="ECO:0000259" key="9">
    <source>
        <dbReference type="PROSITE" id="PS50885"/>
    </source>
</evidence>
<feature type="domain" description="Methyl-accepting transducer" evidence="8">
    <location>
        <begin position="435"/>
        <end position="671"/>
    </location>
</feature>
<evidence type="ECO:0000256" key="6">
    <source>
        <dbReference type="SAM" id="MobiDB-lite"/>
    </source>
</evidence>
<evidence type="ECO:0000313" key="11">
    <source>
        <dbReference type="Proteomes" id="UP000482487"/>
    </source>
</evidence>
<dbReference type="Pfam" id="PF00015">
    <property type="entry name" value="MCPsignal"/>
    <property type="match status" value="1"/>
</dbReference>
<dbReference type="PANTHER" id="PTHR32089:SF112">
    <property type="entry name" value="LYSOZYME-LIKE PROTEIN-RELATED"/>
    <property type="match status" value="1"/>
</dbReference>
<dbReference type="PROSITE" id="PS50885">
    <property type="entry name" value="HAMP"/>
    <property type="match status" value="1"/>
</dbReference>
<feature type="transmembrane region" description="Helical" evidence="7">
    <location>
        <begin position="315"/>
        <end position="334"/>
    </location>
</feature>
<dbReference type="SUPFAM" id="SSF58104">
    <property type="entry name" value="Methyl-accepting chemotaxis protein (MCP) signaling domain"/>
    <property type="match status" value="1"/>
</dbReference>
<evidence type="ECO:0000256" key="5">
    <source>
        <dbReference type="SAM" id="Coils"/>
    </source>
</evidence>
<keyword evidence="11" id="KW-1185">Reference proteome</keyword>
<evidence type="ECO:0000256" key="1">
    <source>
        <dbReference type="ARBA" id="ARBA00004370"/>
    </source>
</evidence>
<dbReference type="GO" id="GO:0007165">
    <property type="term" value="P:signal transduction"/>
    <property type="evidence" value="ECO:0007669"/>
    <property type="project" value="UniProtKB-KW"/>
</dbReference>
<dbReference type="CDD" id="cd06225">
    <property type="entry name" value="HAMP"/>
    <property type="match status" value="1"/>
</dbReference>
<name>A0A7C9MML4_9BACT</name>
<comment type="subcellular location">
    <subcellularLocation>
        <location evidence="1">Membrane</location>
    </subcellularLocation>
</comment>
<dbReference type="PROSITE" id="PS50111">
    <property type="entry name" value="CHEMOTAXIS_TRANSDUC_2"/>
    <property type="match status" value="1"/>
</dbReference>
<keyword evidence="7" id="KW-0472">Membrane</keyword>
<gene>
    <name evidence="10" type="ORF">GTA51_16390</name>
</gene>
<dbReference type="FunFam" id="1.10.287.950:FF:000001">
    <property type="entry name" value="Methyl-accepting chemotaxis sensory transducer"/>
    <property type="match status" value="1"/>
</dbReference>
<dbReference type="PANTHER" id="PTHR32089">
    <property type="entry name" value="METHYL-ACCEPTING CHEMOTAXIS PROTEIN MCPB"/>
    <property type="match status" value="1"/>
</dbReference>
<feature type="compositionally biased region" description="Basic residues" evidence="6">
    <location>
        <begin position="716"/>
        <end position="727"/>
    </location>
</feature>
<protein>
    <submittedName>
        <fullName evidence="10">HAMP domain-containing protein</fullName>
    </submittedName>
</protein>
<dbReference type="AlphaFoldDB" id="A0A7C9MML4"/>
<organism evidence="10 11">
    <name type="scientific">Solidesulfovibrio aerotolerans</name>
    <dbReference type="NCBI Taxonomy" id="295255"/>
    <lineage>
        <taxon>Bacteria</taxon>
        <taxon>Pseudomonadati</taxon>
        <taxon>Thermodesulfobacteriota</taxon>
        <taxon>Desulfovibrionia</taxon>
        <taxon>Desulfovibrionales</taxon>
        <taxon>Desulfovibrionaceae</taxon>
        <taxon>Solidesulfovibrio</taxon>
    </lineage>
</organism>
<evidence type="ECO:0000259" key="8">
    <source>
        <dbReference type="PROSITE" id="PS50111"/>
    </source>
</evidence>
<dbReference type="Pfam" id="PF00672">
    <property type="entry name" value="HAMP"/>
    <property type="match status" value="1"/>
</dbReference>
<feature type="region of interest" description="Disordered" evidence="6">
    <location>
        <begin position="706"/>
        <end position="727"/>
    </location>
</feature>
<dbReference type="SMART" id="SM00283">
    <property type="entry name" value="MA"/>
    <property type="match status" value="1"/>
</dbReference>
<dbReference type="OrthoDB" id="5440096at2"/>
<keyword evidence="2 4" id="KW-0807">Transducer</keyword>
<evidence type="ECO:0000256" key="7">
    <source>
        <dbReference type="SAM" id="Phobius"/>
    </source>
</evidence>
<keyword evidence="7" id="KW-1133">Transmembrane helix</keyword>
<dbReference type="InterPro" id="IPR004089">
    <property type="entry name" value="MCPsignal_dom"/>
</dbReference>
<comment type="similarity">
    <text evidence="3">Belongs to the methyl-accepting chemotaxis (MCP) protein family.</text>
</comment>
<evidence type="ECO:0000256" key="2">
    <source>
        <dbReference type="ARBA" id="ARBA00023224"/>
    </source>
</evidence>
<sequence>MKNWKLGVKIGVGFGGLILIAMALGGMGVLYMQSVKTTATSLAEQYIPETAIANEIERTSLLTMFAMRGYALSFEQRFRDQAKTEIELVRQALAQAQAHADKYPALVQLKTEVGTARQDADAYFALADETEKNIRTLIENRKGMDAAAGDFMQSVTMLTDSQKKRFEAEIRDGASEAALLERLGKLLDIDDLMDLGSEIRVLNFKAQALSAPALRQQALGLFAQAEPLLERLGAVTRNAGDKKELGDVRQSLAQYKAAISSFDGTMTTLQDLDVKRNKAADGILHDAKAMAVAGMDNTKRLSLVAVSDLGTASTAMLSGLAAALALCIAVAVYLTRAITRPIRDSAAFADRVAGGDLNGELAVRQEDEVGKLADSLRIMVKNLKERIEEANARSAEAANEAAKAQQATAQAEQAQREAMAQRDAMMTAAGTLQEVAQATASATEELSAQIEQASQGAGIQSQRAAETATAMEEMNSTVLEVARNASLASDTAEQAKCKAMTGKTVVADVVDGIAEVQSHAQELQRDMEQLGERAKGIGAIMNVISDIADQTNLLALNAAIEAARAGDAGRGFAVVADEVRKLAEKTMNATREVGDAIVGIQQGTTVNVQNVKKTVEVIERTTHLAGQSGDALNEIVSLADAVAGQVQSIATASEQQSATSEEINRSIEEINRISMESSDGMRQSAQAVTEVATQSGVLTQLIGEMRGEASATAGRGKSRGRARALSA</sequence>
<dbReference type="InterPro" id="IPR003660">
    <property type="entry name" value="HAMP_dom"/>
</dbReference>
<dbReference type="SMART" id="SM00304">
    <property type="entry name" value="HAMP"/>
    <property type="match status" value="1"/>
</dbReference>
<reference evidence="10 11" key="1">
    <citation type="submission" date="2020-01" db="EMBL/GenBank/DDBJ databases">
        <title>Genome sequence of Desulfovibrio aerotolerans DSM 16695(T).</title>
        <authorList>
            <person name="Karnachuk O."/>
            <person name="Avakyan M."/>
            <person name="Mardanov A."/>
            <person name="Kadnikov V."/>
            <person name="Ravin N."/>
        </authorList>
    </citation>
    <scope>NUCLEOTIDE SEQUENCE [LARGE SCALE GENOMIC DNA]</scope>
    <source>
        <strain evidence="10 11">DSM 16695</strain>
    </source>
</reference>
<evidence type="ECO:0000256" key="3">
    <source>
        <dbReference type="ARBA" id="ARBA00029447"/>
    </source>
</evidence>
<dbReference type="Proteomes" id="UP000482487">
    <property type="component" value="Unassembled WGS sequence"/>
</dbReference>
<keyword evidence="7" id="KW-0812">Transmembrane</keyword>
<dbReference type="GO" id="GO:0016020">
    <property type="term" value="C:membrane"/>
    <property type="evidence" value="ECO:0007669"/>
    <property type="project" value="UniProtKB-SubCell"/>
</dbReference>
<evidence type="ECO:0000256" key="4">
    <source>
        <dbReference type="PROSITE-ProRule" id="PRU00284"/>
    </source>
</evidence>
<dbReference type="Gene3D" id="1.10.287.950">
    <property type="entry name" value="Methyl-accepting chemotaxis protein"/>
    <property type="match status" value="1"/>
</dbReference>
<keyword evidence="5" id="KW-0175">Coiled coil</keyword>
<dbReference type="RefSeq" id="WP_160962943.1">
    <property type="nucleotide sequence ID" value="NZ_WVUD01000039.1"/>
</dbReference>
<feature type="domain" description="HAMP" evidence="9">
    <location>
        <begin position="336"/>
        <end position="388"/>
    </location>
</feature>
<feature type="coiled-coil region" evidence="5">
    <location>
        <begin position="373"/>
        <end position="424"/>
    </location>
</feature>
<feature type="transmembrane region" description="Helical" evidence="7">
    <location>
        <begin position="12"/>
        <end position="32"/>
    </location>
</feature>
<dbReference type="CDD" id="cd11386">
    <property type="entry name" value="MCP_signal"/>
    <property type="match status" value="1"/>
</dbReference>
<evidence type="ECO:0000313" key="10">
    <source>
        <dbReference type="EMBL" id="MYL84693.1"/>
    </source>
</evidence>
<dbReference type="GO" id="GO:0006935">
    <property type="term" value="P:chemotaxis"/>
    <property type="evidence" value="ECO:0007669"/>
    <property type="project" value="UniProtKB-ARBA"/>
</dbReference>
<proteinExistence type="inferred from homology"/>
<accession>A0A7C9MML4</accession>
<dbReference type="Gene3D" id="6.10.340.10">
    <property type="match status" value="1"/>
</dbReference>
<comment type="caution">
    <text evidence="10">The sequence shown here is derived from an EMBL/GenBank/DDBJ whole genome shotgun (WGS) entry which is preliminary data.</text>
</comment>
<dbReference type="EMBL" id="WVUD01000039">
    <property type="protein sequence ID" value="MYL84693.1"/>
    <property type="molecule type" value="Genomic_DNA"/>
</dbReference>